<dbReference type="InterPro" id="IPR009467">
    <property type="entry name" value="Glycolipid-bd_prot_put"/>
</dbReference>
<proteinExistence type="predicted"/>
<dbReference type="KEGG" id="mmed:Mame_04666"/>
<accession>A0A1U9Z8E2</accession>
<organism evidence="1 2">
    <name type="scientific">Martelella mediterranea DSM 17316</name>
    <dbReference type="NCBI Taxonomy" id="1122214"/>
    <lineage>
        <taxon>Bacteria</taxon>
        <taxon>Pseudomonadati</taxon>
        <taxon>Pseudomonadota</taxon>
        <taxon>Alphaproteobacteria</taxon>
        <taxon>Hyphomicrobiales</taxon>
        <taxon>Aurantimonadaceae</taxon>
        <taxon>Martelella</taxon>
    </lineage>
</organism>
<dbReference type="AlphaFoldDB" id="A0A1U9Z8E2"/>
<reference evidence="1 2" key="1">
    <citation type="submission" date="2017-03" db="EMBL/GenBank/DDBJ databases">
        <title>Foreign affairs: Plasmid Transfer between Roseobacters and Rhizobia.</title>
        <authorList>
            <person name="Bartling P."/>
            <person name="Bunk B."/>
            <person name="Overmann J."/>
            <person name="Brinkmann H."/>
            <person name="Petersen J."/>
        </authorList>
    </citation>
    <scope>NUCLEOTIDE SEQUENCE [LARGE SCALE GENOMIC DNA]</scope>
    <source>
        <strain evidence="1 2">MACL11</strain>
        <plasmid evidence="2">Plasmid pmm593</plasmid>
    </source>
</reference>
<keyword evidence="1" id="KW-0614">Plasmid</keyword>
<evidence type="ECO:0008006" key="3">
    <source>
        <dbReference type="Google" id="ProtNLM"/>
    </source>
</evidence>
<dbReference type="Proteomes" id="UP000191135">
    <property type="component" value="Plasmid pMM593"/>
</dbReference>
<protein>
    <recommendedName>
        <fullName evidence="3">Glycolipid-binding protein</fullName>
    </recommendedName>
</protein>
<name>A0A1U9Z8E2_9HYPH</name>
<dbReference type="SUPFAM" id="SSF159275">
    <property type="entry name" value="PA1994-like"/>
    <property type="match status" value="1"/>
</dbReference>
<sequence length="220" mass="24639">MAVQVAAGQSQRRGKERTSTVFLHMMGGIFANRESLMHIVLWRRLDREGHDVCRYSEISDGWNFEGVAVFDHAGSAANLSYSVSCDRDWRSRSAAVSGWIGETVFNLTIEREHAANWRVNGTIDPALAGLEDIDLGFTPASNTNAVRRMNLSEGAGTDCVAVWLDTEDWAVKRLPQSYHRIGQRTFAYVSPQHDYRATLVTDQFGVVIEYPGLWTAISRN</sequence>
<keyword evidence="2" id="KW-1185">Reference proteome</keyword>
<evidence type="ECO:0000313" key="2">
    <source>
        <dbReference type="Proteomes" id="UP000191135"/>
    </source>
</evidence>
<evidence type="ECO:0000313" key="1">
    <source>
        <dbReference type="EMBL" id="AQZ53958.1"/>
    </source>
</evidence>
<dbReference type="EMBL" id="CP020331">
    <property type="protein sequence ID" value="AQZ53958.1"/>
    <property type="molecule type" value="Genomic_DNA"/>
</dbReference>
<geneLocation type="plasmid" evidence="2">
    <name>pmm593</name>
</geneLocation>
<gene>
    <name evidence="1" type="ORF">Mame_04666</name>
</gene>
<dbReference type="Pfam" id="PF06475">
    <property type="entry name" value="Glycolipid_bind"/>
    <property type="match status" value="1"/>
</dbReference>